<keyword evidence="1" id="KW-1133">Transmembrane helix</keyword>
<evidence type="ECO:0008006" key="4">
    <source>
        <dbReference type="Google" id="ProtNLM"/>
    </source>
</evidence>
<sequence length="104" mass="12000">MVVFGLLTNNLLLLSTIALALAIVLITIVLTSYSYLNARITPERVEIGKWKIHIDQVREIRVLRSNGPIADLIIVYEGGERTIEEVKNWKEVLEMFQRYKENMV</sequence>
<name>C3MKZ1_SACI2</name>
<evidence type="ECO:0000313" key="3">
    <source>
        <dbReference type="Proteomes" id="UP000001747"/>
    </source>
</evidence>
<dbReference type="KEGG" id="sis:LS215_0374"/>
<dbReference type="OrthoDB" id="43707at2157"/>
<evidence type="ECO:0000256" key="1">
    <source>
        <dbReference type="SAM" id="Phobius"/>
    </source>
</evidence>
<protein>
    <recommendedName>
        <fullName evidence="4">PH domain-containing protein</fullName>
    </recommendedName>
</protein>
<keyword evidence="1" id="KW-0812">Transmembrane</keyword>
<organism evidence="2 3">
    <name type="scientific">Saccharolobus islandicus (strain L.S.2.15 / Lassen #1)</name>
    <name type="common">Sulfolobus islandicus</name>
    <dbReference type="NCBI Taxonomy" id="429572"/>
    <lineage>
        <taxon>Archaea</taxon>
        <taxon>Thermoproteota</taxon>
        <taxon>Thermoprotei</taxon>
        <taxon>Sulfolobales</taxon>
        <taxon>Sulfolobaceae</taxon>
        <taxon>Saccharolobus</taxon>
    </lineage>
</organism>
<dbReference type="Proteomes" id="UP000001747">
    <property type="component" value="Chromosome"/>
</dbReference>
<proteinExistence type="predicted"/>
<evidence type="ECO:0000313" key="2">
    <source>
        <dbReference type="EMBL" id="ACP34516.1"/>
    </source>
</evidence>
<dbReference type="AlphaFoldDB" id="C3MKZ1"/>
<reference evidence="2 3" key="1">
    <citation type="journal article" date="2009" name="Proc. Natl. Acad. Sci. U.S.A.">
        <title>Biogeography of the Sulfolobus islandicus pan-genome.</title>
        <authorList>
            <person name="Reno M.L."/>
            <person name="Held N.L."/>
            <person name="Fields C.J."/>
            <person name="Burke P.V."/>
            <person name="Whitaker R.J."/>
        </authorList>
    </citation>
    <scope>NUCLEOTIDE SEQUENCE [LARGE SCALE GENOMIC DNA]</scope>
    <source>
        <strain evidence="3">L.S.2.15 / Lassen #1</strain>
    </source>
</reference>
<gene>
    <name evidence="2" type="ordered locus">LS215_0374</name>
</gene>
<dbReference type="EMBL" id="CP001399">
    <property type="protein sequence ID" value="ACP34516.1"/>
    <property type="molecule type" value="Genomic_DNA"/>
</dbReference>
<accession>C3MKZ1</accession>
<feature type="transmembrane region" description="Helical" evidence="1">
    <location>
        <begin position="12"/>
        <end position="36"/>
    </location>
</feature>
<dbReference type="HOGENOM" id="CLU_1943735_0_0_2"/>
<keyword evidence="1" id="KW-0472">Membrane</keyword>